<sequence length="506" mass="56906">MAPSFSVLQLGEVGGAYAKLPEALRDKEVEKVLLEHVRKNLKHVHTSEEAMAVVSLMELLWAGGSANLSPDGNPPETRKDGVLSWLVVGSGRTRRVEADLFVSLKEKTEAEPALLSGLSALNLFSFIRAYTKALADPNAFRKHERESLETFVKQLRRRTDAMLKAHDPQELISIIASIATYGGTATPSPMPPTPQQQQQQRHMQQQQHSEEAQHLLNTENMQQLLSRNPHLAVLPHVLQQVDGHLKRDGFSFFQLFQLLHLLQKCGIRHQGILEECEYFLHNGTYTPKAHSEEPPREQPLNRQQHQQLQQESVLEVDAEALRKMNVTEVSQFIQALGQRIRSQGLLEQHQQQEQQPLAAAKRGPVADVLPPSLLAKIAWCFNQFGEFHRVERVLERPGAPVLQLICNRLATTASGMRPFEFLFFVVGALRLGRLYTAELMGSAELDQLFAMRHPQNGRVTRTRRLCARVAATRMAQLHAWMKGMRSTAFGDINVAELSLVIPHSAV</sequence>
<dbReference type="Proteomes" id="UP000515125">
    <property type="component" value="Unplaced"/>
</dbReference>
<proteinExistence type="predicted"/>
<evidence type="ECO:0000256" key="1">
    <source>
        <dbReference type="SAM" id="MobiDB-lite"/>
    </source>
</evidence>
<evidence type="ECO:0000313" key="3">
    <source>
        <dbReference type="RefSeq" id="XP_026192421.1"/>
    </source>
</evidence>
<dbReference type="OrthoDB" id="348035at2759"/>
<feature type="region of interest" description="Disordered" evidence="1">
    <location>
        <begin position="287"/>
        <end position="309"/>
    </location>
</feature>
<organism evidence="2 3">
    <name type="scientific">Cyclospora cayetanensis</name>
    <dbReference type="NCBI Taxonomy" id="88456"/>
    <lineage>
        <taxon>Eukaryota</taxon>
        <taxon>Sar</taxon>
        <taxon>Alveolata</taxon>
        <taxon>Apicomplexa</taxon>
        <taxon>Conoidasida</taxon>
        <taxon>Coccidia</taxon>
        <taxon>Eucoccidiorida</taxon>
        <taxon>Eimeriorina</taxon>
        <taxon>Eimeriidae</taxon>
        <taxon>Cyclospora</taxon>
    </lineage>
</organism>
<dbReference type="AlphaFoldDB" id="A0A6P6RWZ2"/>
<dbReference type="RefSeq" id="XP_026192421.1">
    <property type="nucleotide sequence ID" value="XM_026336636.1"/>
</dbReference>
<name>A0A6P6RWZ2_9EIME</name>
<gene>
    <name evidence="3" type="primary">LOC34620992</name>
</gene>
<feature type="compositionally biased region" description="Low complexity" evidence="1">
    <location>
        <begin position="195"/>
        <end position="207"/>
    </location>
</feature>
<feature type="compositionally biased region" description="Low complexity" evidence="1">
    <location>
        <begin position="298"/>
        <end position="309"/>
    </location>
</feature>
<dbReference type="GeneID" id="34620992"/>
<protein>
    <submittedName>
        <fullName evidence="3">Uncharacterized protein LOC34620992</fullName>
    </submittedName>
</protein>
<feature type="region of interest" description="Disordered" evidence="1">
    <location>
        <begin position="183"/>
        <end position="210"/>
    </location>
</feature>
<accession>A0A6P6RWZ2</accession>
<reference evidence="3" key="1">
    <citation type="submission" date="2025-08" db="UniProtKB">
        <authorList>
            <consortium name="RefSeq"/>
        </authorList>
    </citation>
    <scope>IDENTIFICATION</scope>
</reference>
<evidence type="ECO:0000313" key="2">
    <source>
        <dbReference type="Proteomes" id="UP000515125"/>
    </source>
</evidence>
<keyword evidence="2" id="KW-1185">Reference proteome</keyword>